<feature type="transmembrane region" description="Helical" evidence="1">
    <location>
        <begin position="332"/>
        <end position="353"/>
    </location>
</feature>
<gene>
    <name evidence="2" type="ORF">Ctob_010356</name>
</gene>
<evidence type="ECO:0000313" key="3">
    <source>
        <dbReference type="Proteomes" id="UP000037460"/>
    </source>
</evidence>
<feature type="transmembrane region" description="Helical" evidence="1">
    <location>
        <begin position="432"/>
        <end position="454"/>
    </location>
</feature>
<comment type="caution">
    <text evidence="2">The sequence shown here is derived from an EMBL/GenBank/DDBJ whole genome shotgun (WGS) entry which is preliminary data.</text>
</comment>
<keyword evidence="1" id="KW-1133">Transmembrane helix</keyword>
<keyword evidence="3" id="KW-1185">Reference proteome</keyword>
<proteinExistence type="predicted"/>
<evidence type="ECO:0000256" key="1">
    <source>
        <dbReference type="SAM" id="Phobius"/>
    </source>
</evidence>
<accession>A0A0M0JF12</accession>
<feature type="transmembrane region" description="Helical" evidence="1">
    <location>
        <begin position="389"/>
        <end position="412"/>
    </location>
</feature>
<sequence>MSVNGPTMAFAKTAQLETNDNVIPECHRNCNNWQCNHDGEDCTLDQALTVCRPAMRRRAAILKAIPPNQYLRTSTGGFVTPDRAPVELAVTEMEAFRPALDEGNNQWKLEVEMKLSLRWADPRLREVDCKRKLDKMLTVISGSTPAVRDERESDRTLIWTPSVELNGSAISYRADASNVAPGGIKNEVSAATFAFTEGAAAPWMGDGPGDGSPLCVNCAQQELKFTWAIRIMPTPKYGSYPFDRQQFTIRFDLGDKVDIFSCKHLMNDSSSLFTTLKAKKDLDSLLPTSNEYIWNDYEQEYLSARHPKGEDGSVDKGKCDITFKVRRDPSIVFLKIIVPTIIVMYLGLLGSYFLVFDIAGDRAALLSVSMLINMVNLQQDYGLGKLMYAMWFDSFSISQIAISLIAIIELIIEHRLYHAGFEVEALVLQSIWSWLINLGIYPLMTLAIILSPMYPGKDGGMGAPSIACWIIMSICIFLAAWRWFTPH</sequence>
<dbReference type="EMBL" id="JWZX01003009">
    <property type="protein sequence ID" value="KOO25186.1"/>
    <property type="molecule type" value="Genomic_DNA"/>
</dbReference>
<dbReference type="AlphaFoldDB" id="A0A0M0JF12"/>
<keyword evidence="1" id="KW-0812">Transmembrane</keyword>
<evidence type="ECO:0000313" key="2">
    <source>
        <dbReference type="EMBL" id="KOO25186.1"/>
    </source>
</evidence>
<name>A0A0M0JF12_9EUKA</name>
<protein>
    <submittedName>
        <fullName evidence="2">Uncharacterized protein</fullName>
    </submittedName>
</protein>
<organism evidence="2 3">
    <name type="scientific">Chrysochromulina tobinii</name>
    <dbReference type="NCBI Taxonomy" id="1460289"/>
    <lineage>
        <taxon>Eukaryota</taxon>
        <taxon>Haptista</taxon>
        <taxon>Haptophyta</taxon>
        <taxon>Prymnesiophyceae</taxon>
        <taxon>Prymnesiales</taxon>
        <taxon>Chrysochromulinaceae</taxon>
        <taxon>Chrysochromulina</taxon>
    </lineage>
</organism>
<reference evidence="3" key="1">
    <citation type="journal article" date="2015" name="PLoS Genet.">
        <title>Genome Sequence and Transcriptome Analyses of Chrysochromulina tobin: Metabolic Tools for Enhanced Algal Fitness in the Prominent Order Prymnesiales (Haptophyceae).</title>
        <authorList>
            <person name="Hovde B.T."/>
            <person name="Deodato C.R."/>
            <person name="Hunsperger H.M."/>
            <person name="Ryken S.A."/>
            <person name="Yost W."/>
            <person name="Jha R.K."/>
            <person name="Patterson J."/>
            <person name="Monnat R.J. Jr."/>
            <person name="Barlow S.B."/>
            <person name="Starkenburg S.R."/>
            <person name="Cattolico R.A."/>
        </authorList>
    </citation>
    <scope>NUCLEOTIDE SEQUENCE</scope>
    <source>
        <strain evidence="3">CCMP291</strain>
    </source>
</reference>
<keyword evidence="1" id="KW-0472">Membrane</keyword>
<feature type="transmembrane region" description="Helical" evidence="1">
    <location>
        <begin position="466"/>
        <end position="484"/>
    </location>
</feature>
<dbReference type="Proteomes" id="UP000037460">
    <property type="component" value="Unassembled WGS sequence"/>
</dbReference>